<feature type="chain" id="PRO_5022973659" evidence="1">
    <location>
        <begin position="23"/>
        <end position="97"/>
    </location>
</feature>
<proteinExistence type="predicted"/>
<gene>
    <name evidence="2" type="ORF">SPHINGO391_470341</name>
</gene>
<accession>A0A5E7ZT95</accession>
<dbReference type="AlphaFoldDB" id="A0A5E7ZT95"/>
<evidence type="ECO:0000256" key="1">
    <source>
        <dbReference type="SAM" id="SignalP"/>
    </source>
</evidence>
<evidence type="ECO:0000313" key="2">
    <source>
        <dbReference type="EMBL" id="VVT22325.1"/>
    </source>
</evidence>
<organism evidence="2 3">
    <name type="scientific">Sphingomonas aurantiaca</name>
    <dbReference type="NCBI Taxonomy" id="185949"/>
    <lineage>
        <taxon>Bacteria</taxon>
        <taxon>Pseudomonadati</taxon>
        <taxon>Pseudomonadota</taxon>
        <taxon>Alphaproteobacteria</taxon>
        <taxon>Sphingomonadales</taxon>
        <taxon>Sphingomonadaceae</taxon>
        <taxon>Sphingomonas</taxon>
    </lineage>
</organism>
<feature type="signal peptide" evidence="1">
    <location>
        <begin position="1"/>
        <end position="22"/>
    </location>
</feature>
<keyword evidence="1" id="KW-0732">Signal</keyword>
<sequence length="97" mass="9979">MRNTFKIIAAAAAALTSTIGMAADDKQSFVHEGSTYVYTTTQDGGRQVIDGRSYPSGQKFHLIVRGDRVSGVSGGVPVAFKTAEATGAAGGIASVTR</sequence>
<protein>
    <submittedName>
        <fullName evidence="2">Uncharacterized protein</fullName>
    </submittedName>
</protein>
<reference evidence="2 3" key="1">
    <citation type="submission" date="2019-09" db="EMBL/GenBank/DDBJ databases">
        <authorList>
            <person name="Dittami M. S."/>
        </authorList>
    </citation>
    <scope>NUCLEOTIDE SEQUENCE [LARGE SCALE GENOMIC DNA]</scope>
    <source>
        <strain evidence="2">SPHINGO391</strain>
    </source>
</reference>
<evidence type="ECO:0000313" key="3">
    <source>
        <dbReference type="Proteomes" id="UP000326857"/>
    </source>
</evidence>
<dbReference type="EMBL" id="CABVLI010000042">
    <property type="protein sequence ID" value="VVT22325.1"/>
    <property type="molecule type" value="Genomic_DNA"/>
</dbReference>
<dbReference type="Proteomes" id="UP000326857">
    <property type="component" value="Unassembled WGS sequence"/>
</dbReference>
<name>A0A5E7ZT95_9SPHN</name>
<dbReference type="RefSeq" id="WP_056417556.1">
    <property type="nucleotide sequence ID" value="NZ_JASPFN010000001.1"/>
</dbReference>